<gene>
    <name evidence="1" type="ORF">C1645_815273</name>
</gene>
<protein>
    <submittedName>
        <fullName evidence="1">Uncharacterized protein</fullName>
    </submittedName>
</protein>
<evidence type="ECO:0000313" key="2">
    <source>
        <dbReference type="Proteomes" id="UP000265703"/>
    </source>
</evidence>
<organism evidence="1 2">
    <name type="scientific">Glomus cerebriforme</name>
    <dbReference type="NCBI Taxonomy" id="658196"/>
    <lineage>
        <taxon>Eukaryota</taxon>
        <taxon>Fungi</taxon>
        <taxon>Fungi incertae sedis</taxon>
        <taxon>Mucoromycota</taxon>
        <taxon>Glomeromycotina</taxon>
        <taxon>Glomeromycetes</taxon>
        <taxon>Glomerales</taxon>
        <taxon>Glomeraceae</taxon>
        <taxon>Glomus</taxon>
    </lineage>
</organism>
<reference evidence="1 2" key="1">
    <citation type="submission" date="2018-06" db="EMBL/GenBank/DDBJ databases">
        <title>Comparative genomics reveals the genomic features of Rhizophagus irregularis, R. cerebriforme, R. diaphanum and Gigaspora rosea, and their symbiotic lifestyle signature.</title>
        <authorList>
            <person name="Morin E."/>
            <person name="San Clemente H."/>
            <person name="Chen E.C.H."/>
            <person name="De La Providencia I."/>
            <person name="Hainaut M."/>
            <person name="Kuo A."/>
            <person name="Kohler A."/>
            <person name="Murat C."/>
            <person name="Tang N."/>
            <person name="Roy S."/>
            <person name="Loubradou J."/>
            <person name="Henrissat B."/>
            <person name="Grigoriev I.V."/>
            <person name="Corradi N."/>
            <person name="Roux C."/>
            <person name="Martin F.M."/>
        </authorList>
    </citation>
    <scope>NUCLEOTIDE SEQUENCE [LARGE SCALE GENOMIC DNA]</scope>
    <source>
        <strain evidence="1 2">DAOM 227022</strain>
    </source>
</reference>
<dbReference type="AlphaFoldDB" id="A0A397TNI0"/>
<keyword evidence="2" id="KW-1185">Reference proteome</keyword>
<name>A0A397TNI0_9GLOM</name>
<dbReference type="OrthoDB" id="2445127at2759"/>
<accession>A0A397TNI0</accession>
<comment type="caution">
    <text evidence="1">The sequence shown here is derived from an EMBL/GenBank/DDBJ whole genome shotgun (WGS) entry which is preliminary data.</text>
</comment>
<dbReference type="EMBL" id="QKYT01000043">
    <property type="protein sequence ID" value="RIA96581.1"/>
    <property type="molecule type" value="Genomic_DNA"/>
</dbReference>
<dbReference type="Proteomes" id="UP000265703">
    <property type="component" value="Unassembled WGS sequence"/>
</dbReference>
<proteinExistence type="predicted"/>
<evidence type="ECO:0000313" key="1">
    <source>
        <dbReference type="EMBL" id="RIA96581.1"/>
    </source>
</evidence>
<sequence length="289" mass="33592">MFEQFKKISSAVNFKDLIDTTGLQVVRSEWENIRTKSAEILVPSLSPHLGSLTPKLPVIGNSSKSRIVPRLDIPAITEFSIRYENEWNSIKATDENNFRDATLADELVQQILKKCESHYQTCELVKSEANQLSKVKGMINEMNYSAISLKGKLSELEMMIDDYAKNHEEQIFENWKRSELLSLNKYFEEKNTELEEKKIMYQQHYEEFINNHKIQKVQSYQADFETQMENYKKRVIPSYNEYSTHLSDEDLIASLEQVELETADDREALENFLGSDSDTEDMVKEQTSG</sequence>